<dbReference type="Gene3D" id="3.90.1150.10">
    <property type="entry name" value="Aspartate Aminotransferase, domain 1"/>
    <property type="match status" value="1"/>
</dbReference>
<reference evidence="4" key="1">
    <citation type="submission" date="2013-08" db="EMBL/GenBank/DDBJ databases">
        <title>Intrasporangium oryzae NRRL B-24470.</title>
        <authorList>
            <person name="Liu H."/>
            <person name="Wang G."/>
        </authorList>
    </citation>
    <scope>NUCLEOTIDE SEQUENCE [LARGE SCALE GENOMIC DNA]</scope>
    <source>
        <strain evidence="4">Q5-1</strain>
    </source>
</reference>
<accession>W9GNS4</accession>
<evidence type="ECO:0000313" key="3">
    <source>
        <dbReference type="EMBL" id="EWT06478.1"/>
    </source>
</evidence>
<dbReference type="InterPro" id="IPR015422">
    <property type="entry name" value="PyrdxlP-dep_Trfase_small"/>
</dbReference>
<evidence type="ECO:0000259" key="2">
    <source>
        <dbReference type="Pfam" id="PF00266"/>
    </source>
</evidence>
<proteinExistence type="predicted"/>
<feature type="domain" description="Aminotransferase class V" evidence="2">
    <location>
        <begin position="19"/>
        <end position="328"/>
    </location>
</feature>
<keyword evidence="1" id="KW-0663">Pyridoxal phosphate</keyword>
<dbReference type="InterPro" id="IPR000192">
    <property type="entry name" value="Aminotrans_V_dom"/>
</dbReference>
<dbReference type="AlphaFoldDB" id="W9GNS4"/>
<sequence>MARTRAAAERDYDAFFADRLFDELAASRTALAAWLGWSPEGTVFAANATTALQTAVAHLALQPGDEVVTTSHEYDATNRVLALLAGRGVTIQIVPVSGLDAPTIVARVLDAVGTRTRAVLLSHVTSPWAEVLPVELAAAALAGTRTTLLVDGAHGPGLVDTSAVTRHGAWYAATLHKWGYFPRGTGALHVPADARDTVRPLVTSWHVGAGTAAERFSWLGTSDVAPLLVTDDVRAVHRDLEGAGAVQRAALLTDWLRHELQELPGAEPVPGNAATPLMAAVRLPASDGAALRRALAARGIQLWAGQTAEGTVVRASLAPYVSDGDVDRALGALRDLV</sequence>
<dbReference type="Gene3D" id="3.40.640.10">
    <property type="entry name" value="Type I PLP-dependent aspartate aminotransferase-like (Major domain)"/>
    <property type="match status" value="1"/>
</dbReference>
<comment type="caution">
    <text evidence="3">The sequence shown here is derived from an EMBL/GenBank/DDBJ whole genome shotgun (WGS) entry which is preliminary data.</text>
</comment>
<dbReference type="SUPFAM" id="SSF53383">
    <property type="entry name" value="PLP-dependent transferases"/>
    <property type="match status" value="1"/>
</dbReference>
<name>W9GNS4_9MICO</name>
<dbReference type="PANTHER" id="PTHR43092:SF6">
    <property type="entry name" value="BLR1280 PROTEIN"/>
    <property type="match status" value="1"/>
</dbReference>
<organism evidence="3 4">
    <name type="scientific">Intrasporangium chromatireducens Q5-1</name>
    <dbReference type="NCBI Taxonomy" id="584657"/>
    <lineage>
        <taxon>Bacteria</taxon>
        <taxon>Bacillati</taxon>
        <taxon>Actinomycetota</taxon>
        <taxon>Actinomycetes</taxon>
        <taxon>Micrococcales</taxon>
        <taxon>Intrasporangiaceae</taxon>
        <taxon>Intrasporangium</taxon>
    </lineage>
</organism>
<evidence type="ECO:0000313" key="4">
    <source>
        <dbReference type="Proteomes" id="UP000019494"/>
    </source>
</evidence>
<dbReference type="InterPro" id="IPR015424">
    <property type="entry name" value="PyrdxlP-dep_Trfase"/>
</dbReference>
<dbReference type="EMBL" id="AWQS01000046">
    <property type="protein sequence ID" value="EWT06478.1"/>
    <property type="molecule type" value="Genomic_DNA"/>
</dbReference>
<dbReference type="Proteomes" id="UP000019494">
    <property type="component" value="Unassembled WGS sequence"/>
</dbReference>
<dbReference type="Pfam" id="PF00266">
    <property type="entry name" value="Aminotran_5"/>
    <property type="match status" value="1"/>
</dbReference>
<gene>
    <name evidence="3" type="ORF">N864_21105</name>
</gene>
<dbReference type="PANTHER" id="PTHR43092">
    <property type="entry name" value="L-CYSTEINE DESULFHYDRASE"/>
    <property type="match status" value="1"/>
</dbReference>
<evidence type="ECO:0000256" key="1">
    <source>
        <dbReference type="ARBA" id="ARBA00022898"/>
    </source>
</evidence>
<keyword evidence="4" id="KW-1185">Reference proteome</keyword>
<protein>
    <submittedName>
        <fullName evidence="3">Penicillin epimerase</fullName>
    </submittedName>
</protein>
<dbReference type="InterPro" id="IPR015421">
    <property type="entry name" value="PyrdxlP-dep_Trfase_major"/>
</dbReference>